<dbReference type="Proteomes" id="UP001596620">
    <property type="component" value="Unassembled WGS sequence"/>
</dbReference>
<sequence>MRKLYYGGDIITMEKADDAAEAVLTENDIVKKVGRLTEFQDMMNDSSIEKIDLKGNTLMPGFVDPHSHISMVGQIASMADLSTCKTFNEIIQTLKLYMQNNGAGKEDYIIGFGYDHNILKEREHPKKDVLNQVSADNPIVIFHASGHMGCVNDAALKMAGIDENTPDMEGGHIGRKEETGKPDGYLEEGNFMSIQSSLPSDMGMDQLEAFNKGQEIYIRNGITTAQDGATSHETLELLKAVADQERLKLDVVAYPLVAENPEDIKNNEEYVKKYHNSLKIGGYKMFLDGSPQGRTAWLTEPYEGEESYCGYPRYQDEQVKEYVSRAINDGMQLLTHCNGDAASGQLLRNYESALQESDNPDKQRLRPVMIHCQTVRNDQLDKMAELSMIPSIFVSHTYYWGDVHLKNLGRKRGSLISPAESAFRKGLMVNFHQDSPIVKPDMLDAIWCGVNRLTRKGTNIGSEECVTVYEGLKAATINAAYSYFEEDQKGSIKEGKFADLVILDKNPLKMDKMKINEIQIEETIKEGKTIYKSESVLTE</sequence>
<evidence type="ECO:0000313" key="2">
    <source>
        <dbReference type="EMBL" id="MFC7747218.1"/>
    </source>
</evidence>
<keyword evidence="3" id="KW-1185">Reference proteome</keyword>
<dbReference type="PANTHER" id="PTHR22642">
    <property type="entry name" value="IMIDAZOLONEPROPIONASE"/>
    <property type="match status" value="1"/>
</dbReference>
<comment type="caution">
    <text evidence="2">The sequence shown here is derived from an EMBL/GenBank/DDBJ whole genome shotgun (WGS) entry which is preliminary data.</text>
</comment>
<name>A0ABW2UVC8_9BACI</name>
<gene>
    <name evidence="2" type="ORF">ACFQU8_08200</name>
</gene>
<dbReference type="InterPro" id="IPR032466">
    <property type="entry name" value="Metal_Hydrolase"/>
</dbReference>
<dbReference type="CDD" id="cd01300">
    <property type="entry name" value="YtcJ_like"/>
    <property type="match status" value="1"/>
</dbReference>
<dbReference type="InterPro" id="IPR033932">
    <property type="entry name" value="YtcJ-like"/>
</dbReference>
<evidence type="ECO:0000259" key="1">
    <source>
        <dbReference type="Pfam" id="PF07969"/>
    </source>
</evidence>
<dbReference type="Gene3D" id="3.20.20.140">
    <property type="entry name" value="Metal-dependent hydrolases"/>
    <property type="match status" value="1"/>
</dbReference>
<accession>A0ABW2UVC8</accession>
<dbReference type="RefSeq" id="WP_382358732.1">
    <property type="nucleotide sequence ID" value="NZ_JBHTGR010000016.1"/>
</dbReference>
<dbReference type="EC" id="3.5.-.-" evidence="2"/>
<dbReference type="GO" id="GO:0016787">
    <property type="term" value="F:hydrolase activity"/>
    <property type="evidence" value="ECO:0007669"/>
    <property type="project" value="UniProtKB-KW"/>
</dbReference>
<dbReference type="Gene3D" id="2.30.40.10">
    <property type="entry name" value="Urease, subunit C, domain 1"/>
    <property type="match status" value="1"/>
</dbReference>
<dbReference type="SUPFAM" id="SSF51556">
    <property type="entry name" value="Metallo-dependent hydrolases"/>
    <property type="match status" value="1"/>
</dbReference>
<dbReference type="InterPro" id="IPR013108">
    <property type="entry name" value="Amidohydro_3"/>
</dbReference>
<keyword evidence="2" id="KW-0378">Hydrolase</keyword>
<reference evidence="3" key="1">
    <citation type="journal article" date="2019" name="Int. J. Syst. Evol. Microbiol.">
        <title>The Global Catalogue of Microorganisms (GCM) 10K type strain sequencing project: providing services to taxonomists for standard genome sequencing and annotation.</title>
        <authorList>
            <consortium name="The Broad Institute Genomics Platform"/>
            <consortium name="The Broad Institute Genome Sequencing Center for Infectious Disease"/>
            <person name="Wu L."/>
            <person name="Ma J."/>
        </authorList>
    </citation>
    <scope>NUCLEOTIDE SEQUENCE [LARGE SCALE GENOMIC DNA]</scope>
    <source>
        <strain evidence="3">JCM 30234</strain>
    </source>
</reference>
<dbReference type="EMBL" id="JBHTGR010000016">
    <property type="protein sequence ID" value="MFC7747218.1"/>
    <property type="molecule type" value="Genomic_DNA"/>
</dbReference>
<dbReference type="PANTHER" id="PTHR22642:SF2">
    <property type="entry name" value="PROTEIN LONG AFTER FAR-RED 3"/>
    <property type="match status" value="1"/>
</dbReference>
<dbReference type="Pfam" id="PF07969">
    <property type="entry name" value="Amidohydro_3"/>
    <property type="match status" value="1"/>
</dbReference>
<proteinExistence type="predicted"/>
<dbReference type="SUPFAM" id="SSF51338">
    <property type="entry name" value="Composite domain of metallo-dependent hydrolases"/>
    <property type="match status" value="1"/>
</dbReference>
<protein>
    <submittedName>
        <fullName evidence="2">Amidohydrolase</fullName>
        <ecNumber evidence="2">3.5.-.-</ecNumber>
    </submittedName>
</protein>
<dbReference type="InterPro" id="IPR011059">
    <property type="entry name" value="Metal-dep_hydrolase_composite"/>
</dbReference>
<dbReference type="Gene3D" id="3.10.310.70">
    <property type="match status" value="1"/>
</dbReference>
<organism evidence="2 3">
    <name type="scientific">Lentibacillus kimchii</name>
    <dbReference type="NCBI Taxonomy" id="1542911"/>
    <lineage>
        <taxon>Bacteria</taxon>
        <taxon>Bacillati</taxon>
        <taxon>Bacillota</taxon>
        <taxon>Bacilli</taxon>
        <taxon>Bacillales</taxon>
        <taxon>Bacillaceae</taxon>
        <taxon>Lentibacillus</taxon>
    </lineage>
</organism>
<evidence type="ECO:0000313" key="3">
    <source>
        <dbReference type="Proteomes" id="UP001596620"/>
    </source>
</evidence>
<feature type="domain" description="Amidohydrolase 3" evidence="1">
    <location>
        <begin position="51"/>
        <end position="531"/>
    </location>
</feature>